<proteinExistence type="predicted"/>
<evidence type="ECO:0000313" key="1">
    <source>
        <dbReference type="EMBL" id="KAF0822743.1"/>
    </source>
</evidence>
<dbReference type="RefSeq" id="WP_328699773.1">
    <property type="nucleotide sequence ID" value="NZ_JBALOT010000081.1"/>
</dbReference>
<protein>
    <submittedName>
        <fullName evidence="1">Glutamate synthase operon transcriptional activator GltC, LysR family</fullName>
    </submittedName>
</protein>
<name>A0A800N9G9_CYTFI</name>
<accession>A0A800N9G9</accession>
<gene>
    <name evidence="1" type="ORF">KIS1582_3436</name>
</gene>
<dbReference type="EMBL" id="VDEM01000047">
    <property type="protein sequence ID" value="KAF0822743.1"/>
    <property type="molecule type" value="Genomic_DNA"/>
</dbReference>
<organism evidence="1 2">
    <name type="scientific">Cytobacillus firmus</name>
    <name type="common">Bacillus firmus</name>
    <dbReference type="NCBI Taxonomy" id="1399"/>
    <lineage>
        <taxon>Bacteria</taxon>
        <taxon>Bacillati</taxon>
        <taxon>Bacillota</taxon>
        <taxon>Bacilli</taxon>
        <taxon>Bacillales</taxon>
        <taxon>Bacillaceae</taxon>
        <taxon>Cytobacillus</taxon>
    </lineage>
</organism>
<comment type="caution">
    <text evidence="1">The sequence shown here is derived from an EMBL/GenBank/DDBJ whole genome shotgun (WGS) entry which is preliminary data.</text>
</comment>
<sequence>MPQITRAVGIIIPSERQLLPTEKLFYQFIRDFFAVLDQFQN</sequence>
<dbReference type="AlphaFoldDB" id="A0A800N9G9"/>
<reference evidence="1 2" key="1">
    <citation type="journal article" date="2020" name="G3 (Bethesda)">
        <title>Whole Genome Sequencing and Comparative Genomics of Two Nematicidal Bacillus Strains Reveals a Wide Range of Possible Virulence Factors.</title>
        <authorList>
            <person name="Susic N."/>
            <person name="Janezic S."/>
            <person name="Rupnik M."/>
            <person name="Geric Stare B."/>
        </authorList>
    </citation>
    <scope>NUCLEOTIDE SEQUENCE [LARGE SCALE GENOMIC DNA]</scope>
    <source>
        <strain evidence="1 2">I-1582</strain>
    </source>
</reference>
<evidence type="ECO:0000313" key="2">
    <source>
        <dbReference type="Proteomes" id="UP000465778"/>
    </source>
</evidence>
<dbReference type="Proteomes" id="UP000465778">
    <property type="component" value="Unassembled WGS sequence"/>
</dbReference>